<evidence type="ECO:0000259" key="15">
    <source>
        <dbReference type="Pfam" id="PF01488"/>
    </source>
</evidence>
<evidence type="ECO:0000256" key="4">
    <source>
        <dbReference type="ARBA" id="ARBA00022857"/>
    </source>
</evidence>
<dbReference type="EC" id="1.2.1.70" evidence="3 8"/>
<comment type="domain">
    <text evidence="8">Possesses an unusual extended V-shaped dimeric structure with each monomer consisting of three distinct domains arranged along a curved 'spinal' alpha-helix. The N-terminal catalytic domain specifically recognizes the glutamate moiety of the substrate. The second domain is the NADPH-binding domain, and the third C-terminal domain is responsible for dimerization.</text>
</comment>
<dbReference type="InterPro" id="IPR015895">
    <property type="entry name" value="4pyrrol_synth_GluRdtase_N"/>
</dbReference>
<dbReference type="NCBIfam" id="NF000750">
    <property type="entry name" value="PRK00045.3-4"/>
    <property type="match status" value="1"/>
</dbReference>
<feature type="binding site" evidence="8 11">
    <location>
        <begin position="197"/>
        <end position="202"/>
    </location>
    <ligand>
        <name>NADP(+)</name>
        <dbReference type="ChEBI" id="CHEBI:58349"/>
    </ligand>
</feature>
<comment type="function">
    <text evidence="8">Catalyzes the NADPH-dependent reduction of glutamyl-tRNA(Glu) to glutamate 1-semialdehyde (GSA).</text>
</comment>
<dbReference type="InterPro" id="IPR000343">
    <property type="entry name" value="4pyrrol_synth_GluRdtase"/>
</dbReference>
<dbReference type="Gene3D" id="3.40.50.720">
    <property type="entry name" value="NAD(P)-binding Rossmann-like Domain"/>
    <property type="match status" value="1"/>
</dbReference>
<comment type="miscellaneous">
    <text evidence="8">During catalysis, the active site Cys acts as a nucleophile attacking the alpha-carbonyl group of tRNA-bound glutamate with the formation of a thioester intermediate between enzyme and glutamate, and the concomitant release of tRNA(Glu). The thioester intermediate is finally reduced by direct hydride transfer from NADPH, to form the product GSA.</text>
</comment>
<dbReference type="PANTHER" id="PTHR43013">
    <property type="entry name" value="GLUTAMYL-TRNA REDUCTASE"/>
    <property type="match status" value="1"/>
</dbReference>
<dbReference type="PIRSF" id="PIRSF000445">
    <property type="entry name" value="4pyrrol_synth_GluRdtase"/>
    <property type="match status" value="1"/>
</dbReference>
<evidence type="ECO:0000256" key="5">
    <source>
        <dbReference type="ARBA" id="ARBA00023002"/>
    </source>
</evidence>
<dbReference type="GO" id="GO:0008883">
    <property type="term" value="F:glutamyl-tRNA reductase activity"/>
    <property type="evidence" value="ECO:0007669"/>
    <property type="project" value="UniProtKB-UniRule"/>
</dbReference>
<dbReference type="SUPFAM" id="SSF51735">
    <property type="entry name" value="NAD(P)-binding Rossmann-fold domains"/>
    <property type="match status" value="1"/>
</dbReference>
<dbReference type="Pfam" id="PF00745">
    <property type="entry name" value="GlutR_dimer"/>
    <property type="match status" value="1"/>
</dbReference>
<feature type="domain" description="Glutamyl-tRNA reductase N-terminal" evidence="16">
    <location>
        <begin position="8"/>
        <end position="155"/>
    </location>
</feature>
<dbReference type="InterPro" id="IPR036291">
    <property type="entry name" value="NAD(P)-bd_dom_sf"/>
</dbReference>
<evidence type="ECO:0000256" key="11">
    <source>
        <dbReference type="PIRSR" id="PIRSR000445-3"/>
    </source>
</evidence>
<comment type="catalytic activity">
    <reaction evidence="7 8">
        <text>(S)-4-amino-5-oxopentanoate + tRNA(Glu) + NADP(+) = L-glutamyl-tRNA(Glu) + NADPH + H(+)</text>
        <dbReference type="Rhea" id="RHEA:12344"/>
        <dbReference type="Rhea" id="RHEA-COMP:9663"/>
        <dbReference type="Rhea" id="RHEA-COMP:9680"/>
        <dbReference type="ChEBI" id="CHEBI:15378"/>
        <dbReference type="ChEBI" id="CHEBI:57501"/>
        <dbReference type="ChEBI" id="CHEBI:57783"/>
        <dbReference type="ChEBI" id="CHEBI:58349"/>
        <dbReference type="ChEBI" id="CHEBI:78442"/>
        <dbReference type="ChEBI" id="CHEBI:78520"/>
        <dbReference type="EC" id="1.2.1.70"/>
    </reaction>
</comment>
<feature type="binding site" evidence="8 10">
    <location>
        <position position="108"/>
    </location>
    <ligand>
        <name>substrate</name>
    </ligand>
</feature>
<dbReference type="SUPFAM" id="SSF69742">
    <property type="entry name" value="Glutamyl tRNA-reductase catalytic, N-terminal domain"/>
    <property type="match status" value="1"/>
</dbReference>
<evidence type="ECO:0000256" key="3">
    <source>
        <dbReference type="ARBA" id="ARBA00012970"/>
    </source>
</evidence>
<feature type="active site" description="Nucleophile" evidence="8 9">
    <location>
        <position position="46"/>
    </location>
</feature>
<evidence type="ECO:0000256" key="2">
    <source>
        <dbReference type="ARBA" id="ARBA00005916"/>
    </source>
</evidence>
<dbReference type="EMBL" id="QREH01000001">
    <property type="protein sequence ID" value="REE03533.1"/>
    <property type="molecule type" value="Genomic_DNA"/>
</dbReference>
<dbReference type="GO" id="GO:0050661">
    <property type="term" value="F:NADP binding"/>
    <property type="evidence" value="ECO:0007669"/>
    <property type="project" value="InterPro"/>
</dbReference>
<dbReference type="UniPathway" id="UPA00251">
    <property type="reaction ID" value="UER00316"/>
</dbReference>
<evidence type="ECO:0000256" key="10">
    <source>
        <dbReference type="PIRSR" id="PIRSR000445-2"/>
    </source>
</evidence>
<evidence type="ECO:0000256" key="12">
    <source>
        <dbReference type="PIRSR" id="PIRSR000445-4"/>
    </source>
</evidence>
<comment type="subunit">
    <text evidence="8">Homodimer.</text>
</comment>
<dbReference type="GO" id="GO:0019353">
    <property type="term" value="P:protoporphyrinogen IX biosynthetic process from glutamate"/>
    <property type="evidence" value="ECO:0007669"/>
    <property type="project" value="TreeGrafter"/>
</dbReference>
<dbReference type="HAMAP" id="MF_00087">
    <property type="entry name" value="Glu_tRNA_reductase"/>
    <property type="match status" value="1"/>
</dbReference>
<gene>
    <name evidence="8" type="primary">hemA</name>
    <name evidence="17" type="ORF">C8E99_1346</name>
</gene>
<comment type="similarity">
    <text evidence="2 8">Belongs to the glutamyl-tRNA reductase family.</text>
</comment>
<organism evidence="17 18">
    <name type="scientific">Citricoccus muralis</name>
    <dbReference type="NCBI Taxonomy" id="169134"/>
    <lineage>
        <taxon>Bacteria</taxon>
        <taxon>Bacillati</taxon>
        <taxon>Actinomycetota</taxon>
        <taxon>Actinomycetes</taxon>
        <taxon>Micrococcales</taxon>
        <taxon>Micrococcaceae</taxon>
        <taxon>Citricoccus</taxon>
    </lineage>
</organism>
<feature type="region of interest" description="Disordered" evidence="13">
    <location>
        <begin position="443"/>
        <end position="465"/>
    </location>
</feature>
<keyword evidence="18" id="KW-1185">Reference proteome</keyword>
<sequence>MALFSLVASHTDLDLDTVAQLSNGTGEVASVIPESSVSGAVVLATCNRVEIYAEAPDDRSVEQARAELLQAVTRGSGLAPSTVESSFKVLTGDTAVRHLFEVGSGLKSAVVGEREIAGQVRRALGTAQETGTATGTLVKLFESATRTAKDVGTRTALGSAGRSIVSVALDLTADLHAGVSDAETRAFWEQANILVIGTGSYAGTTLAQLADRGAAHVGVHSASGRAEAFVADRGGWAMALGGEKIHGAIAEADVLIGCSGGDRRLEAETLRRLREGVETRLTVLDLALSHDFDPAIADLPGVDLITLESVKMAAPEGQQESLVEASRLVDGAVAGYVQERKSRSANEAIVALRKHTQQVLESEMERVRGKHGCTAASEEVEFALRRMVRQMLHEPTVRAKEMAAEGRLEEYENALNVLFGLEVSAPVAQTGLESCPADVVPDATAGAAKPTSGPMEPASETARIA</sequence>
<comment type="caution">
    <text evidence="17">The sequence shown here is derived from an EMBL/GenBank/DDBJ whole genome shotgun (WGS) entry which is preliminary data.</text>
</comment>
<keyword evidence="4 8" id="KW-0521">NADP</keyword>
<dbReference type="Pfam" id="PF01488">
    <property type="entry name" value="Shikimate_DH"/>
    <property type="match status" value="1"/>
</dbReference>
<evidence type="ECO:0000256" key="8">
    <source>
        <dbReference type="HAMAP-Rule" id="MF_00087"/>
    </source>
</evidence>
<dbReference type="InterPro" id="IPR036453">
    <property type="entry name" value="GluRdtase_dimer_dom_sf"/>
</dbReference>
<dbReference type="Pfam" id="PF05201">
    <property type="entry name" value="GlutR_N"/>
    <property type="match status" value="1"/>
</dbReference>
<dbReference type="OrthoDB" id="110209at2"/>
<evidence type="ECO:0000256" key="7">
    <source>
        <dbReference type="ARBA" id="ARBA00047464"/>
    </source>
</evidence>
<evidence type="ECO:0000313" key="17">
    <source>
        <dbReference type="EMBL" id="REE03533.1"/>
    </source>
</evidence>
<evidence type="ECO:0000256" key="13">
    <source>
        <dbReference type="SAM" id="MobiDB-lite"/>
    </source>
</evidence>
<dbReference type="RefSeq" id="WP_115931632.1">
    <property type="nucleotide sequence ID" value="NZ_QREH01000001.1"/>
</dbReference>
<dbReference type="InterPro" id="IPR015896">
    <property type="entry name" value="4pyrrol_synth_GluRdtase_dimer"/>
</dbReference>
<dbReference type="Gene3D" id="3.30.460.30">
    <property type="entry name" value="Glutamyl-tRNA reductase, N-terminal domain"/>
    <property type="match status" value="1"/>
</dbReference>
<dbReference type="InterPro" id="IPR036343">
    <property type="entry name" value="GluRdtase_N_sf"/>
</dbReference>
<evidence type="ECO:0000256" key="6">
    <source>
        <dbReference type="ARBA" id="ARBA00023244"/>
    </source>
</evidence>
<keyword evidence="5 8" id="KW-0560">Oxidoreductase</keyword>
<accession>A0A3D9LEG0</accession>
<feature type="domain" description="Tetrapyrrole biosynthesis glutamyl-tRNA reductase dimerisation" evidence="14">
    <location>
        <begin position="324"/>
        <end position="421"/>
    </location>
</feature>
<dbReference type="Proteomes" id="UP000256727">
    <property type="component" value="Unassembled WGS sequence"/>
</dbReference>
<keyword evidence="6 8" id="KW-0627">Porphyrin biosynthesis</keyword>
<evidence type="ECO:0000259" key="16">
    <source>
        <dbReference type="Pfam" id="PF05201"/>
    </source>
</evidence>
<protein>
    <recommendedName>
        <fullName evidence="3 8">Glutamyl-tRNA reductase</fullName>
        <shortName evidence="8">GluTR</shortName>
        <ecNumber evidence="3 8">1.2.1.70</ecNumber>
    </recommendedName>
</protein>
<dbReference type="InterPro" id="IPR006151">
    <property type="entry name" value="Shikm_DH/Glu-tRNA_Rdtase"/>
</dbReference>
<proteinExistence type="inferred from homology"/>
<evidence type="ECO:0000256" key="9">
    <source>
        <dbReference type="PIRSR" id="PIRSR000445-1"/>
    </source>
</evidence>
<evidence type="ECO:0000259" key="14">
    <source>
        <dbReference type="Pfam" id="PF00745"/>
    </source>
</evidence>
<feature type="binding site" evidence="8 10">
    <location>
        <begin position="113"/>
        <end position="115"/>
    </location>
    <ligand>
        <name>substrate</name>
    </ligand>
</feature>
<feature type="domain" description="Quinate/shikimate 5-dehydrogenase/glutamyl-tRNA reductase" evidence="15">
    <location>
        <begin position="188"/>
        <end position="311"/>
    </location>
</feature>
<evidence type="ECO:0000313" key="18">
    <source>
        <dbReference type="Proteomes" id="UP000256727"/>
    </source>
</evidence>
<comment type="pathway">
    <text evidence="1 8">Porphyrin-containing compound metabolism; protoporphyrin-IX biosynthesis; 5-aminolevulinate from L-glutamyl-tRNA(Glu): step 1/2.</text>
</comment>
<reference evidence="17 18" key="1">
    <citation type="submission" date="2018-07" db="EMBL/GenBank/DDBJ databases">
        <title>Sequencing the genomes of 1000 actinobacteria strains.</title>
        <authorList>
            <person name="Klenk H.-P."/>
        </authorList>
    </citation>
    <scope>NUCLEOTIDE SEQUENCE [LARGE SCALE GENOMIC DNA]</scope>
    <source>
        <strain evidence="17 18">DSM 14442</strain>
    </source>
</reference>
<name>A0A3D9LEG0_9MICC</name>
<dbReference type="SUPFAM" id="SSF69075">
    <property type="entry name" value="Glutamyl tRNA-reductase dimerization domain"/>
    <property type="match status" value="1"/>
</dbReference>
<dbReference type="AlphaFoldDB" id="A0A3D9LEG0"/>
<evidence type="ECO:0000256" key="1">
    <source>
        <dbReference type="ARBA" id="ARBA00005059"/>
    </source>
</evidence>
<feature type="site" description="Important for activity" evidence="8 12">
    <location>
        <position position="98"/>
    </location>
</feature>
<dbReference type="PANTHER" id="PTHR43013:SF1">
    <property type="entry name" value="GLUTAMYL-TRNA REDUCTASE"/>
    <property type="match status" value="1"/>
</dbReference>
<feature type="binding site" evidence="8 10">
    <location>
        <begin position="45"/>
        <end position="48"/>
    </location>
    <ligand>
        <name>substrate</name>
    </ligand>
</feature>
<feature type="binding site" evidence="8 10">
    <location>
        <position position="119"/>
    </location>
    <ligand>
        <name>substrate</name>
    </ligand>
</feature>